<protein>
    <submittedName>
        <fullName evidence="1">Uncharacterized protein</fullName>
    </submittedName>
</protein>
<accession>A0A6M3L4Q3</accession>
<gene>
    <name evidence="1" type="ORF">MM415B02807_0001</name>
</gene>
<dbReference type="AlphaFoldDB" id="A0A6M3L4Q3"/>
<name>A0A6M3L4Q3_9ZZZZ</name>
<organism evidence="1">
    <name type="scientific">viral metagenome</name>
    <dbReference type="NCBI Taxonomy" id="1070528"/>
    <lineage>
        <taxon>unclassified sequences</taxon>
        <taxon>metagenomes</taxon>
        <taxon>organismal metagenomes</taxon>
    </lineage>
</organism>
<evidence type="ECO:0000313" key="1">
    <source>
        <dbReference type="EMBL" id="QJA88218.1"/>
    </source>
</evidence>
<reference evidence="1" key="1">
    <citation type="submission" date="2020-03" db="EMBL/GenBank/DDBJ databases">
        <title>The deep terrestrial virosphere.</title>
        <authorList>
            <person name="Holmfeldt K."/>
            <person name="Nilsson E."/>
            <person name="Simone D."/>
            <person name="Lopez-Fernandez M."/>
            <person name="Wu X."/>
            <person name="de Brujin I."/>
            <person name="Lundin D."/>
            <person name="Andersson A."/>
            <person name="Bertilsson S."/>
            <person name="Dopson M."/>
        </authorList>
    </citation>
    <scope>NUCLEOTIDE SEQUENCE</scope>
    <source>
        <strain evidence="1">MM415B02807</strain>
    </source>
</reference>
<dbReference type="EMBL" id="MT142763">
    <property type="protein sequence ID" value="QJA88218.1"/>
    <property type="molecule type" value="Genomic_DNA"/>
</dbReference>
<sequence length="104" mass="11394">METTWKGSSGKLYRTDWAGCTEVEVCEVCGRELCDCPGHTTAEPTCEPEKGIHSGYLVQGTGGWVCSRCGQVPHYIYQSVVPKVLDMGNYLVQDGQVIGWHPGE</sequence>
<proteinExistence type="predicted"/>